<dbReference type="PROSITE" id="PS50143">
    <property type="entry name" value="BIR_REPEAT_2"/>
    <property type="match status" value="2"/>
</dbReference>
<sequence>MIILSSFIDTADVGESSMNKNGNDIPHPHWLAENRLTTFQNWTNKHVSKERIAEAGFIYTGGDSKVKCVFCYLIIDEWNEGDDPFEKHQELNAFCPFLKIQAKKTASENNIIVHKPYFPQYSSKGSRELTFETWPRGQYPPPKLLIDSGFFYTGKGDKVQCFHCSLIAGRWDPNDDVNIEHCRLSKDCVFMKLLMGPDYVQKCQPGTTATEEVSATHLTRNGIIIRTLQQQGYPQVFIDYAYFKLKMDGIEREYANAEELFCFIHTLPGAEEAASERMSNPTVKSPHETNFVKLCKVCLNMEGKFIAHPCEHFNCCVYCKEKFKKSPETANLTKSTFLEDLEKSL</sequence>
<gene>
    <name evidence="1" type="ORF">OCTVUL_1B011144</name>
</gene>
<proteinExistence type="predicted"/>
<evidence type="ECO:0000313" key="2">
    <source>
        <dbReference type="Proteomes" id="UP001162480"/>
    </source>
</evidence>
<keyword evidence="2" id="KW-1185">Reference proteome</keyword>
<dbReference type="PANTHER" id="PTHR10044">
    <property type="entry name" value="INHIBITOR OF APOPTOSIS"/>
    <property type="match status" value="1"/>
</dbReference>
<dbReference type="PANTHER" id="PTHR10044:SF139">
    <property type="entry name" value="DEATH-ASSOCIATED INHIBITOR OF APOPTOSIS 2"/>
    <property type="match status" value="1"/>
</dbReference>
<dbReference type="Pfam" id="PF00653">
    <property type="entry name" value="BIR"/>
    <property type="match status" value="2"/>
</dbReference>
<dbReference type="Gene3D" id="1.10.1170.10">
    <property type="entry name" value="Inhibitor Of Apoptosis Protein (2mihbC-IAP-1), Chain A"/>
    <property type="match status" value="2"/>
</dbReference>
<protein>
    <submittedName>
        <fullName evidence="1">Uncharacterized protein</fullName>
    </submittedName>
</protein>
<dbReference type="Proteomes" id="UP001162480">
    <property type="component" value="Chromosome 15"/>
</dbReference>
<dbReference type="InterPro" id="IPR050784">
    <property type="entry name" value="IAP"/>
</dbReference>
<dbReference type="GO" id="GO:0051726">
    <property type="term" value="P:regulation of cell cycle"/>
    <property type="evidence" value="ECO:0007669"/>
    <property type="project" value="TreeGrafter"/>
</dbReference>
<dbReference type="EMBL" id="OX597828">
    <property type="protein sequence ID" value="CAI9734139.1"/>
    <property type="molecule type" value="Genomic_DNA"/>
</dbReference>
<name>A0AA36BHE6_OCTVU</name>
<dbReference type="InterPro" id="IPR001370">
    <property type="entry name" value="BIR_rpt"/>
</dbReference>
<dbReference type="GO" id="GO:0005737">
    <property type="term" value="C:cytoplasm"/>
    <property type="evidence" value="ECO:0007669"/>
    <property type="project" value="TreeGrafter"/>
</dbReference>
<evidence type="ECO:0000313" key="1">
    <source>
        <dbReference type="EMBL" id="CAI9734139.1"/>
    </source>
</evidence>
<accession>A0AA36BHE6</accession>
<dbReference type="SUPFAM" id="SSF57924">
    <property type="entry name" value="Inhibitor of apoptosis (IAP) repeat"/>
    <property type="match status" value="2"/>
</dbReference>
<dbReference type="AlphaFoldDB" id="A0AA36BHE6"/>
<dbReference type="CDD" id="cd00022">
    <property type="entry name" value="BIR"/>
    <property type="match status" value="2"/>
</dbReference>
<reference evidence="1" key="1">
    <citation type="submission" date="2023-08" db="EMBL/GenBank/DDBJ databases">
        <authorList>
            <person name="Alioto T."/>
            <person name="Alioto T."/>
            <person name="Gomez Garrido J."/>
        </authorList>
    </citation>
    <scope>NUCLEOTIDE SEQUENCE</scope>
</reference>
<dbReference type="GO" id="GO:0005634">
    <property type="term" value="C:nucleus"/>
    <property type="evidence" value="ECO:0007669"/>
    <property type="project" value="TreeGrafter"/>
</dbReference>
<organism evidence="1 2">
    <name type="scientific">Octopus vulgaris</name>
    <name type="common">Common octopus</name>
    <dbReference type="NCBI Taxonomy" id="6645"/>
    <lineage>
        <taxon>Eukaryota</taxon>
        <taxon>Metazoa</taxon>
        <taxon>Spiralia</taxon>
        <taxon>Lophotrochozoa</taxon>
        <taxon>Mollusca</taxon>
        <taxon>Cephalopoda</taxon>
        <taxon>Coleoidea</taxon>
        <taxon>Octopodiformes</taxon>
        <taxon>Octopoda</taxon>
        <taxon>Incirrata</taxon>
        <taxon>Octopodidae</taxon>
        <taxon>Octopus</taxon>
    </lineage>
</organism>
<dbReference type="SMART" id="SM00238">
    <property type="entry name" value="BIR"/>
    <property type="match status" value="2"/>
</dbReference>